<keyword evidence="5 7" id="KW-0472">Membrane</keyword>
<organism evidence="9 10">
    <name type="scientific">Porites evermanni</name>
    <dbReference type="NCBI Taxonomy" id="104178"/>
    <lineage>
        <taxon>Eukaryota</taxon>
        <taxon>Metazoa</taxon>
        <taxon>Cnidaria</taxon>
        <taxon>Anthozoa</taxon>
        <taxon>Hexacorallia</taxon>
        <taxon>Scleractinia</taxon>
        <taxon>Fungiina</taxon>
        <taxon>Poritidae</taxon>
        <taxon>Porites</taxon>
    </lineage>
</organism>
<evidence type="ECO:0000256" key="1">
    <source>
        <dbReference type="ARBA" id="ARBA00004141"/>
    </source>
</evidence>
<feature type="transmembrane region" description="Helical" evidence="7">
    <location>
        <begin position="226"/>
        <end position="248"/>
    </location>
</feature>
<evidence type="ECO:0000256" key="6">
    <source>
        <dbReference type="SAM" id="MobiDB-lite"/>
    </source>
</evidence>
<name>A0ABN8RTT2_9CNID</name>
<protein>
    <recommendedName>
        <fullName evidence="8">Major facilitator superfamily (MFS) profile domain-containing protein</fullName>
    </recommendedName>
</protein>
<dbReference type="InterPro" id="IPR036259">
    <property type="entry name" value="MFS_trans_sf"/>
</dbReference>
<evidence type="ECO:0000313" key="9">
    <source>
        <dbReference type="EMBL" id="CAH3181286.1"/>
    </source>
</evidence>
<dbReference type="SUPFAM" id="SSF103473">
    <property type="entry name" value="MFS general substrate transporter"/>
    <property type="match status" value="1"/>
</dbReference>
<reference evidence="9 10" key="1">
    <citation type="submission" date="2022-05" db="EMBL/GenBank/DDBJ databases">
        <authorList>
            <consortium name="Genoscope - CEA"/>
            <person name="William W."/>
        </authorList>
    </citation>
    <scope>NUCLEOTIDE SEQUENCE [LARGE SCALE GENOMIC DNA]</scope>
</reference>
<dbReference type="PROSITE" id="PS50850">
    <property type="entry name" value="MFS"/>
    <property type="match status" value="1"/>
</dbReference>
<dbReference type="Gene3D" id="1.20.1250.20">
    <property type="entry name" value="MFS general substrate transporter like domains"/>
    <property type="match status" value="3"/>
</dbReference>
<comment type="similarity">
    <text evidence="2">Belongs to the major facilitator superfamily. MFSD6 family.</text>
</comment>
<dbReference type="PANTHER" id="PTHR16172">
    <property type="entry name" value="MAJOR FACILITATOR SUPERFAMILY DOMAIN-CONTAINING PROTEIN 6-LIKE"/>
    <property type="match status" value="1"/>
</dbReference>
<feature type="transmembrane region" description="Helical" evidence="7">
    <location>
        <begin position="107"/>
        <end position="125"/>
    </location>
</feature>
<proteinExistence type="inferred from homology"/>
<dbReference type="EMBL" id="CALNXI010001999">
    <property type="protein sequence ID" value="CAH3181286.1"/>
    <property type="molecule type" value="Genomic_DNA"/>
</dbReference>
<feature type="transmembrane region" description="Helical" evidence="7">
    <location>
        <begin position="300"/>
        <end position="322"/>
    </location>
</feature>
<evidence type="ECO:0000313" key="10">
    <source>
        <dbReference type="Proteomes" id="UP001159427"/>
    </source>
</evidence>
<evidence type="ECO:0000256" key="7">
    <source>
        <dbReference type="SAM" id="Phobius"/>
    </source>
</evidence>
<feature type="transmembrane region" description="Helical" evidence="7">
    <location>
        <begin position="384"/>
        <end position="403"/>
    </location>
</feature>
<comment type="subcellular location">
    <subcellularLocation>
        <location evidence="1">Membrane</location>
        <topology evidence="1">Multi-pass membrane protein</topology>
    </subcellularLocation>
</comment>
<evidence type="ECO:0000256" key="5">
    <source>
        <dbReference type="ARBA" id="ARBA00023136"/>
    </source>
</evidence>
<keyword evidence="4 7" id="KW-1133">Transmembrane helix</keyword>
<dbReference type="PANTHER" id="PTHR16172:SF2">
    <property type="entry name" value="MAJOR FACILITATOR SUPERFAMILY DOMAIN-CONTAINING PROTEIN 6"/>
    <property type="match status" value="1"/>
</dbReference>
<feature type="region of interest" description="Disordered" evidence="6">
    <location>
        <begin position="1"/>
        <end position="22"/>
    </location>
</feature>
<feature type="transmembrane region" description="Helical" evidence="7">
    <location>
        <begin position="415"/>
        <end position="434"/>
    </location>
</feature>
<dbReference type="Proteomes" id="UP001159427">
    <property type="component" value="Unassembled WGS sequence"/>
</dbReference>
<feature type="transmembrane region" description="Helical" evidence="7">
    <location>
        <begin position="480"/>
        <end position="498"/>
    </location>
</feature>
<evidence type="ECO:0000256" key="4">
    <source>
        <dbReference type="ARBA" id="ARBA00022989"/>
    </source>
</evidence>
<dbReference type="InterPro" id="IPR024989">
    <property type="entry name" value="MFS_assoc_dom"/>
</dbReference>
<dbReference type="Pfam" id="PF12832">
    <property type="entry name" value="MFS_1_like"/>
    <property type="match status" value="1"/>
</dbReference>
<feature type="transmembrane region" description="Helical" evidence="7">
    <location>
        <begin position="48"/>
        <end position="67"/>
    </location>
</feature>
<accession>A0ABN8RTT2</accession>
<dbReference type="CDD" id="cd17335">
    <property type="entry name" value="MFS_MFSD6"/>
    <property type="match status" value="1"/>
</dbReference>
<keyword evidence="10" id="KW-1185">Reference proteome</keyword>
<feature type="transmembrane region" description="Helical" evidence="7">
    <location>
        <begin position="351"/>
        <end position="372"/>
    </location>
</feature>
<feature type="domain" description="Major facilitator superfamily (MFS) profile" evidence="8">
    <location>
        <begin position="350"/>
        <end position="550"/>
    </location>
</feature>
<keyword evidence="3 7" id="KW-0812">Transmembrane</keyword>
<dbReference type="InterPro" id="IPR051717">
    <property type="entry name" value="MFS_MFSD6"/>
</dbReference>
<sequence length="550" mass="61749">MTDQDDLGKENDESKSLENTPNKQGTSFRDLLCEELQVDKALLLYKGFYFLFFAGFGASFPYMALYFKQIGLNASSVGILAGIRPMIQFISGPFWAMLADRYKARKAVLLFSILSWLVMTLALLIPKPYNTYCKNLMENSNENVSIFTGRHSRRGGVDLQIDNVISVDIDHQRNPRKVKEKLPSLIGNAPFRTFFIHGSSTQLSEYEVSSSKKFKLIFDQKEIYRVYIYLLILVVGGEFLEAPTFIMADTGLLQKLGEKRRHYGKTRLFGSLGFAFASLIVGELLDMTEYKYCGRVMNNYNILFYSFAIIMALAFVFAAWMFEFTYEDVSDDSDGKSSTKELLTLLLKFRYAYFITISFFLGFSNGLFFNFLNWHLEDLGASKSLMGIGTIFRAMALIIAYLFNAFLSQLCGHVNLMLVSVAAYFILFGSFSIIQNPWWALPLEFLEGLTYGTTWSTAVTHLADATPKGGAATMQGILQGVYWGLGGGLGAILGGVLIDEYGTVPSFRLGALMSVAVLIVGGFIQYCISYQKKKAKSEEKQAVEDIIDDF</sequence>
<comment type="caution">
    <text evidence="9">The sequence shown here is derived from an EMBL/GenBank/DDBJ whole genome shotgun (WGS) entry which is preliminary data.</text>
</comment>
<evidence type="ECO:0000259" key="8">
    <source>
        <dbReference type="PROSITE" id="PS50850"/>
    </source>
</evidence>
<feature type="transmembrane region" description="Helical" evidence="7">
    <location>
        <begin position="510"/>
        <end position="528"/>
    </location>
</feature>
<evidence type="ECO:0000256" key="3">
    <source>
        <dbReference type="ARBA" id="ARBA00022692"/>
    </source>
</evidence>
<evidence type="ECO:0000256" key="2">
    <source>
        <dbReference type="ARBA" id="ARBA00005241"/>
    </source>
</evidence>
<feature type="transmembrane region" description="Helical" evidence="7">
    <location>
        <begin position="74"/>
        <end position="95"/>
    </location>
</feature>
<feature type="transmembrane region" description="Helical" evidence="7">
    <location>
        <begin position="268"/>
        <end position="288"/>
    </location>
</feature>
<dbReference type="InterPro" id="IPR020846">
    <property type="entry name" value="MFS_dom"/>
</dbReference>
<gene>
    <name evidence="9" type="ORF">PEVE_00013335</name>
</gene>
<feature type="compositionally biased region" description="Basic and acidic residues" evidence="6">
    <location>
        <begin position="1"/>
        <end position="16"/>
    </location>
</feature>